<dbReference type="PRINTS" id="PR00080">
    <property type="entry name" value="SDRFAMILY"/>
</dbReference>
<dbReference type="NCBIfam" id="NF005559">
    <property type="entry name" value="PRK07231.1"/>
    <property type="match status" value="1"/>
</dbReference>
<dbReference type="InterPro" id="IPR050259">
    <property type="entry name" value="SDR"/>
</dbReference>
<dbReference type="PRINTS" id="PR00081">
    <property type="entry name" value="GDHRDH"/>
</dbReference>
<dbReference type="Pfam" id="PF00106">
    <property type="entry name" value="adh_short"/>
    <property type="match status" value="1"/>
</dbReference>
<dbReference type="CDD" id="cd05233">
    <property type="entry name" value="SDR_c"/>
    <property type="match status" value="1"/>
</dbReference>
<evidence type="ECO:0000256" key="1">
    <source>
        <dbReference type="ARBA" id="ARBA00006484"/>
    </source>
</evidence>
<sequence>MDLTGKHAIVTGGGRGIGAAIADSLIAAGAKVTIMGRNLETLQEKAQGLPNCLPVACDITDEAAVKSAFDQARAAFGPVDILVNNAGAAKSIPFKKTDRAHFQQMIDVNLMGPYLCIQAVLQEMIDKGAGRIINVASTAALKGYGYVTAYSAAKHGVLGLTRSLALEVATKGVTVNAVCPGFTETDIARDAIKNIVAKTGRTKEQAIAELTIHNPQKRLIQPEEVAASVLWLCQDNAASITGQAIAVAGGEVM</sequence>
<dbReference type="InterPro" id="IPR020904">
    <property type="entry name" value="Sc_DH/Rdtase_CS"/>
</dbReference>
<gene>
    <name evidence="3" type="ORF">CRD36_12670</name>
</gene>
<comment type="caution">
    <text evidence="3">The sequence shown here is derived from an EMBL/GenBank/DDBJ whole genome shotgun (WGS) entry which is preliminary data.</text>
</comment>
<proteinExistence type="inferred from homology"/>
<dbReference type="InParanoid" id="A0A2G4YP05"/>
<evidence type="ECO:0000313" key="4">
    <source>
        <dbReference type="Proteomes" id="UP000229730"/>
    </source>
</evidence>
<dbReference type="PROSITE" id="PS00061">
    <property type="entry name" value="ADH_SHORT"/>
    <property type="match status" value="1"/>
</dbReference>
<name>A0A2G4YP05_9PROT</name>
<dbReference type="EMBL" id="PDEM01000025">
    <property type="protein sequence ID" value="PHZ84051.1"/>
    <property type="molecule type" value="Genomic_DNA"/>
</dbReference>
<evidence type="ECO:0000256" key="2">
    <source>
        <dbReference type="RuleBase" id="RU000363"/>
    </source>
</evidence>
<organism evidence="3 4">
    <name type="scientific">Paremcibacter congregatus</name>
    <dbReference type="NCBI Taxonomy" id="2043170"/>
    <lineage>
        <taxon>Bacteria</taxon>
        <taxon>Pseudomonadati</taxon>
        <taxon>Pseudomonadota</taxon>
        <taxon>Alphaproteobacteria</taxon>
        <taxon>Emcibacterales</taxon>
        <taxon>Emcibacteraceae</taxon>
        <taxon>Paremcibacter</taxon>
    </lineage>
</organism>
<dbReference type="SUPFAM" id="SSF51735">
    <property type="entry name" value="NAD(P)-binding Rossmann-fold domains"/>
    <property type="match status" value="1"/>
</dbReference>
<comment type="similarity">
    <text evidence="1 2">Belongs to the short-chain dehydrogenases/reductases (SDR) family.</text>
</comment>
<dbReference type="InterPro" id="IPR002347">
    <property type="entry name" value="SDR_fam"/>
</dbReference>
<dbReference type="GO" id="GO:0032787">
    <property type="term" value="P:monocarboxylic acid metabolic process"/>
    <property type="evidence" value="ECO:0007669"/>
    <property type="project" value="UniProtKB-ARBA"/>
</dbReference>
<dbReference type="PANTHER" id="PTHR42879:SF2">
    <property type="entry name" value="3-OXOACYL-[ACYL-CARRIER-PROTEIN] REDUCTASE FABG"/>
    <property type="match status" value="1"/>
</dbReference>
<dbReference type="Proteomes" id="UP000229730">
    <property type="component" value="Unassembled WGS sequence"/>
</dbReference>
<dbReference type="Gene3D" id="3.40.50.720">
    <property type="entry name" value="NAD(P)-binding Rossmann-like Domain"/>
    <property type="match status" value="1"/>
</dbReference>
<dbReference type="FunFam" id="3.40.50.720:FF:000084">
    <property type="entry name" value="Short-chain dehydrogenase reductase"/>
    <property type="match status" value="1"/>
</dbReference>
<protein>
    <submittedName>
        <fullName evidence="3">3-hydroxyacyl-CoA dehydrogenase</fullName>
    </submittedName>
</protein>
<reference evidence="3 4" key="1">
    <citation type="submission" date="2017-10" db="EMBL/GenBank/DDBJ databases">
        <title>Frigbacter circumglobatus gen. nov. sp. nov., isolated from sediment cultured in situ.</title>
        <authorList>
            <person name="Zhao Z."/>
        </authorList>
    </citation>
    <scope>NUCLEOTIDE SEQUENCE [LARGE SCALE GENOMIC DNA]</scope>
    <source>
        <strain evidence="3 4">ZYL</strain>
    </source>
</reference>
<keyword evidence="4" id="KW-1185">Reference proteome</keyword>
<dbReference type="RefSeq" id="WP_099473839.1">
    <property type="nucleotide sequence ID" value="NZ_CP041025.1"/>
</dbReference>
<dbReference type="PANTHER" id="PTHR42879">
    <property type="entry name" value="3-OXOACYL-(ACYL-CARRIER-PROTEIN) REDUCTASE"/>
    <property type="match status" value="1"/>
</dbReference>
<accession>A0A2G4YP05</accession>
<dbReference type="InterPro" id="IPR036291">
    <property type="entry name" value="NAD(P)-bd_dom_sf"/>
</dbReference>
<dbReference type="AlphaFoldDB" id="A0A2G4YP05"/>
<dbReference type="OrthoDB" id="9804774at2"/>
<evidence type="ECO:0000313" key="3">
    <source>
        <dbReference type="EMBL" id="PHZ84051.1"/>
    </source>
</evidence>